<feature type="region of interest" description="Disordered" evidence="1">
    <location>
        <begin position="71"/>
        <end position="138"/>
    </location>
</feature>
<dbReference type="PANTHER" id="PTHR40389:SF3">
    <property type="entry name" value="IGE-BINDING PROTEIN"/>
    <property type="match status" value="1"/>
</dbReference>
<dbReference type="GO" id="GO:0016032">
    <property type="term" value="P:viral process"/>
    <property type="evidence" value="ECO:0007669"/>
    <property type="project" value="InterPro"/>
</dbReference>
<dbReference type="OrthoDB" id="9222821at2759"/>
<feature type="compositionally biased region" description="Acidic residues" evidence="1">
    <location>
        <begin position="104"/>
        <end position="118"/>
    </location>
</feature>
<dbReference type="Proteomes" id="UP000796761">
    <property type="component" value="Unassembled WGS sequence"/>
</dbReference>
<evidence type="ECO:0000256" key="1">
    <source>
        <dbReference type="SAM" id="MobiDB-lite"/>
    </source>
</evidence>
<reference evidence="2" key="1">
    <citation type="submission" date="2019-04" db="EMBL/GenBank/DDBJ databases">
        <title>Genome assembly of Zosterops borbonicus 15179.</title>
        <authorList>
            <person name="Leroy T."/>
            <person name="Anselmetti Y."/>
            <person name="Tilak M.-K."/>
            <person name="Nabholz B."/>
        </authorList>
    </citation>
    <scope>NUCLEOTIDE SEQUENCE</scope>
    <source>
        <strain evidence="2">HGM_15179</strain>
        <tissue evidence="2">Muscle</tissue>
    </source>
</reference>
<dbReference type="InterPro" id="IPR008919">
    <property type="entry name" value="Retrov_capsid_N"/>
</dbReference>
<sequence length="237" mass="26182">MLPSWRVTFETLKAQENSQDTGNACSSMADSQCSLKSEETAAKVKQTAASPFCAVESKSNKSLTEEIVSPTLQQTLPTAPAPAIAGRGEGGPPRSVRVFAANYDSEESDQDGQEEDPFDPGPIDPDKEPDLYPPDPPDNWVRLKRQALKEGDFEIAERIVAPVIYNGSQRQNARWEQLSFSEIKELRRAATEHGIGSPHFVSLLDSVFAAHTMTPYDLKTLAQLLLSPMQYSLWEKE</sequence>
<proteinExistence type="predicted"/>
<comment type="caution">
    <text evidence="2">The sequence shown here is derived from an EMBL/GenBank/DDBJ whole genome shotgun (WGS) entry which is preliminary data.</text>
</comment>
<dbReference type="SUPFAM" id="SSF47943">
    <property type="entry name" value="Retrovirus capsid protein, N-terminal core domain"/>
    <property type="match status" value="1"/>
</dbReference>
<dbReference type="Pfam" id="PF00607">
    <property type="entry name" value="Gag_p24"/>
    <property type="match status" value="1"/>
</dbReference>
<evidence type="ECO:0000313" key="2">
    <source>
        <dbReference type="EMBL" id="TRZ05749.1"/>
    </source>
</evidence>
<keyword evidence="3" id="KW-1185">Reference proteome</keyword>
<protein>
    <submittedName>
        <fullName evidence="2">Uncharacterized protein</fullName>
    </submittedName>
</protein>
<dbReference type="InterPro" id="IPR050195">
    <property type="entry name" value="Primate_lentivir_Gag_pol-like"/>
</dbReference>
<organism evidence="2 3">
    <name type="scientific">Zosterops borbonicus</name>
    <dbReference type="NCBI Taxonomy" id="364589"/>
    <lineage>
        <taxon>Eukaryota</taxon>
        <taxon>Metazoa</taxon>
        <taxon>Chordata</taxon>
        <taxon>Craniata</taxon>
        <taxon>Vertebrata</taxon>
        <taxon>Euteleostomi</taxon>
        <taxon>Archelosauria</taxon>
        <taxon>Archosauria</taxon>
        <taxon>Dinosauria</taxon>
        <taxon>Saurischia</taxon>
        <taxon>Theropoda</taxon>
        <taxon>Coelurosauria</taxon>
        <taxon>Aves</taxon>
        <taxon>Neognathae</taxon>
        <taxon>Neoaves</taxon>
        <taxon>Telluraves</taxon>
        <taxon>Australaves</taxon>
        <taxon>Passeriformes</taxon>
        <taxon>Sylvioidea</taxon>
        <taxon>Zosteropidae</taxon>
        <taxon>Zosterops</taxon>
    </lineage>
</organism>
<name>A0A8K1D7X0_9PASS</name>
<evidence type="ECO:0000313" key="3">
    <source>
        <dbReference type="Proteomes" id="UP000796761"/>
    </source>
</evidence>
<accession>A0A8K1D7X0</accession>
<dbReference type="PANTHER" id="PTHR40389">
    <property type="entry name" value="ENDOGENOUS RETROVIRUS GROUP K MEMBER 24 GAG POLYPROTEIN-RELATED"/>
    <property type="match status" value="1"/>
</dbReference>
<gene>
    <name evidence="2" type="ORF">HGM15179_021358</name>
</gene>
<dbReference type="EMBL" id="SWJQ01003503">
    <property type="protein sequence ID" value="TRZ05749.1"/>
    <property type="molecule type" value="Genomic_DNA"/>
</dbReference>
<dbReference type="Gene3D" id="1.10.375.10">
    <property type="entry name" value="Human Immunodeficiency Virus Type 1 Capsid Protein"/>
    <property type="match status" value="1"/>
</dbReference>
<dbReference type="AlphaFoldDB" id="A0A8K1D7X0"/>